<dbReference type="GO" id="GO:0005524">
    <property type="term" value="F:ATP binding"/>
    <property type="evidence" value="ECO:0007669"/>
    <property type="project" value="UniProtKB-KW"/>
</dbReference>
<dbReference type="EMBL" id="CEKZ01000003">
    <property type="protein sequence ID" value="CEQ03683.1"/>
    <property type="molecule type" value="Genomic_DNA"/>
</dbReference>
<dbReference type="SMART" id="SM00388">
    <property type="entry name" value="HisKA"/>
    <property type="match status" value="1"/>
</dbReference>
<dbReference type="Proteomes" id="UP000049127">
    <property type="component" value="Unassembled WGS sequence"/>
</dbReference>
<accession>A0A0C7R393</accession>
<dbReference type="InterPro" id="IPR036097">
    <property type="entry name" value="HisK_dim/P_sf"/>
</dbReference>
<dbReference type="Gene3D" id="3.30.565.10">
    <property type="entry name" value="Histidine kinase-like ATPase, C-terminal domain"/>
    <property type="match status" value="1"/>
</dbReference>
<evidence type="ECO:0000256" key="2">
    <source>
        <dbReference type="ARBA" id="ARBA00012438"/>
    </source>
</evidence>
<evidence type="ECO:0000313" key="11">
    <source>
        <dbReference type="EMBL" id="CEQ03683.1"/>
    </source>
</evidence>
<dbReference type="PRINTS" id="PR00344">
    <property type="entry name" value="BCTRLSENSOR"/>
</dbReference>
<reference evidence="11 12" key="1">
    <citation type="submission" date="2015-01" db="EMBL/GenBank/DDBJ databases">
        <authorList>
            <person name="Aslett A.Martin."/>
            <person name="De Silva Nishadi"/>
        </authorList>
    </citation>
    <scope>NUCLEOTIDE SEQUENCE [LARGE SCALE GENOMIC DNA]</scope>
    <source>
        <strain evidence="11 12">R28058</strain>
    </source>
</reference>
<evidence type="ECO:0000256" key="1">
    <source>
        <dbReference type="ARBA" id="ARBA00000085"/>
    </source>
</evidence>
<dbReference type="PROSITE" id="PS50109">
    <property type="entry name" value="HIS_KIN"/>
    <property type="match status" value="1"/>
</dbReference>
<keyword evidence="8" id="KW-0902">Two-component regulatory system</keyword>
<evidence type="ECO:0000313" key="12">
    <source>
        <dbReference type="Proteomes" id="UP000049127"/>
    </source>
</evidence>
<dbReference type="SUPFAM" id="SSF53850">
    <property type="entry name" value="Periplasmic binding protein-like II"/>
    <property type="match status" value="1"/>
</dbReference>
<evidence type="ECO:0000256" key="9">
    <source>
        <dbReference type="SAM" id="Phobius"/>
    </source>
</evidence>
<dbReference type="Gene3D" id="1.10.287.130">
    <property type="match status" value="1"/>
</dbReference>
<comment type="catalytic activity">
    <reaction evidence="1">
        <text>ATP + protein L-histidine = ADP + protein N-phospho-L-histidine.</text>
        <dbReference type="EC" id="2.7.13.3"/>
    </reaction>
</comment>
<dbReference type="RefSeq" id="WP_055341936.1">
    <property type="nucleotide sequence ID" value="NZ_CDNI01000003.1"/>
</dbReference>
<dbReference type="Pfam" id="PF02518">
    <property type="entry name" value="HATPase_c"/>
    <property type="match status" value="1"/>
</dbReference>
<dbReference type="CDD" id="cd00082">
    <property type="entry name" value="HisKA"/>
    <property type="match status" value="1"/>
</dbReference>
<dbReference type="InterPro" id="IPR005467">
    <property type="entry name" value="His_kinase_dom"/>
</dbReference>
<evidence type="ECO:0000256" key="5">
    <source>
        <dbReference type="ARBA" id="ARBA00022741"/>
    </source>
</evidence>
<dbReference type="InterPro" id="IPR004358">
    <property type="entry name" value="Sig_transdc_His_kin-like_C"/>
</dbReference>
<dbReference type="InterPro" id="IPR001638">
    <property type="entry name" value="Solute-binding_3/MltF_N"/>
</dbReference>
<dbReference type="InterPro" id="IPR003594">
    <property type="entry name" value="HATPase_dom"/>
</dbReference>
<dbReference type="AlphaFoldDB" id="A0A0C7R393"/>
<evidence type="ECO:0000256" key="3">
    <source>
        <dbReference type="ARBA" id="ARBA00022553"/>
    </source>
</evidence>
<dbReference type="SMART" id="SM00387">
    <property type="entry name" value="HATPase_c"/>
    <property type="match status" value="1"/>
</dbReference>
<dbReference type="Gene3D" id="3.40.190.10">
    <property type="entry name" value="Periplasmic binding protein-like II"/>
    <property type="match status" value="2"/>
</dbReference>
<feature type="domain" description="Histidine kinase" evidence="10">
    <location>
        <begin position="355"/>
        <end position="563"/>
    </location>
</feature>
<keyword evidence="6 11" id="KW-0418">Kinase</keyword>
<keyword evidence="5" id="KW-0547">Nucleotide-binding</keyword>
<evidence type="ECO:0000256" key="7">
    <source>
        <dbReference type="ARBA" id="ARBA00022840"/>
    </source>
</evidence>
<dbReference type="InterPro" id="IPR003661">
    <property type="entry name" value="HisK_dim/P_dom"/>
</dbReference>
<evidence type="ECO:0000256" key="8">
    <source>
        <dbReference type="ARBA" id="ARBA00023012"/>
    </source>
</evidence>
<dbReference type="Pfam" id="PF00512">
    <property type="entry name" value="HisKA"/>
    <property type="match status" value="1"/>
</dbReference>
<gene>
    <name evidence="11" type="primary">zraS</name>
    <name evidence="11" type="ORF">R28058_14161</name>
</gene>
<name>A0A0C7R393_PARSO</name>
<sequence length="565" mass="64692">MKKRTIIVIGIIYSISVIGIIANIYIGITYNLNIFEYIEKSMPITEKERKILKSNGKIIYGSDQSSPPLRYKDKLDDQYKGMIVDLINALSIQIGQDIYFEPNDWWKESLYSLSNKSIDFFDLIESEERSKQFVFTDPVYTLRGNILKPKNSDIKNYEDLKGKKVAILEGDYSIEFLKNRISNLDIVFTKDIESAVKHLVNKDVEAVVGDEPVLKYYIKDMKISEEYTILKEPIYTKKAVLAVRKDKEELVSILNKGIFNLQKNGVYEDLKEKWYYEYDDINTIFCGTKSGYLMYLLVSIILISIYIFYGCTYILKKEIKIKTSEVIKSQAKLEATQAQMLRDHKMAAIGQLASGVAHEIRNPLGIIINYCYLLKEDDNSKEELNEYINGIENNVQRASNIVSNLLNFSRISSDKLEFVNIKNFLENTLKLEQKSINSKNIKLNIICEKDLNCYINEDSLKHVLLNLISNAIYAINKEGIIFIKAYKKSNKLNIEFRDTGSGISKENLKNIFNPFYTTKPVGEGTGLGLYITYNEITKCGGCISVESLLGVGTTFFIEIPIDKGD</sequence>
<dbReference type="InterPro" id="IPR036890">
    <property type="entry name" value="HATPase_C_sf"/>
</dbReference>
<feature type="transmembrane region" description="Helical" evidence="9">
    <location>
        <begin position="7"/>
        <end position="28"/>
    </location>
</feature>
<keyword evidence="9" id="KW-1133">Transmembrane helix</keyword>
<dbReference type="SUPFAM" id="SSF47384">
    <property type="entry name" value="Homodimeric domain of signal transducing histidine kinase"/>
    <property type="match status" value="1"/>
</dbReference>
<dbReference type="Pfam" id="PF00497">
    <property type="entry name" value="SBP_bac_3"/>
    <property type="match status" value="1"/>
</dbReference>
<dbReference type="SMART" id="SM00062">
    <property type="entry name" value="PBPb"/>
    <property type="match status" value="1"/>
</dbReference>
<protein>
    <recommendedName>
        <fullName evidence="2">histidine kinase</fullName>
        <ecNumber evidence="2">2.7.13.3</ecNumber>
    </recommendedName>
</protein>
<keyword evidence="3" id="KW-0597">Phosphoprotein</keyword>
<feature type="transmembrane region" description="Helical" evidence="9">
    <location>
        <begin position="292"/>
        <end position="315"/>
    </location>
</feature>
<evidence type="ECO:0000259" key="10">
    <source>
        <dbReference type="PROSITE" id="PS50109"/>
    </source>
</evidence>
<dbReference type="EC" id="2.7.13.3" evidence="2"/>
<dbReference type="SUPFAM" id="SSF55874">
    <property type="entry name" value="ATPase domain of HSP90 chaperone/DNA topoisomerase II/histidine kinase"/>
    <property type="match status" value="1"/>
</dbReference>
<keyword evidence="9" id="KW-0472">Membrane</keyword>
<evidence type="ECO:0000256" key="4">
    <source>
        <dbReference type="ARBA" id="ARBA00022679"/>
    </source>
</evidence>
<keyword evidence="9" id="KW-0812">Transmembrane</keyword>
<keyword evidence="7" id="KW-0067">ATP-binding</keyword>
<keyword evidence="4 11" id="KW-0808">Transferase</keyword>
<dbReference type="PANTHER" id="PTHR43065">
    <property type="entry name" value="SENSOR HISTIDINE KINASE"/>
    <property type="match status" value="1"/>
</dbReference>
<organism evidence="11 12">
    <name type="scientific">Paraclostridium sordellii</name>
    <name type="common">Clostridium sordellii</name>
    <dbReference type="NCBI Taxonomy" id="1505"/>
    <lineage>
        <taxon>Bacteria</taxon>
        <taxon>Bacillati</taxon>
        <taxon>Bacillota</taxon>
        <taxon>Clostridia</taxon>
        <taxon>Peptostreptococcales</taxon>
        <taxon>Peptostreptococcaceae</taxon>
        <taxon>Paraclostridium</taxon>
    </lineage>
</organism>
<dbReference type="GO" id="GO:0000155">
    <property type="term" value="F:phosphorelay sensor kinase activity"/>
    <property type="evidence" value="ECO:0007669"/>
    <property type="project" value="InterPro"/>
</dbReference>
<proteinExistence type="predicted"/>
<evidence type="ECO:0000256" key="6">
    <source>
        <dbReference type="ARBA" id="ARBA00022777"/>
    </source>
</evidence>
<dbReference type="OrthoDB" id="9784397at2"/>
<dbReference type="PANTHER" id="PTHR43065:SF46">
    <property type="entry name" value="C4-DICARBOXYLATE TRANSPORT SENSOR PROTEIN DCTB"/>
    <property type="match status" value="1"/>
</dbReference>